<dbReference type="PRINTS" id="PR00301">
    <property type="entry name" value="HEATSHOCK70"/>
</dbReference>
<accession>A0ABU6P1M9</accession>
<evidence type="ECO:0000256" key="9">
    <source>
        <dbReference type="ARBA" id="ARBA00023186"/>
    </source>
</evidence>
<evidence type="ECO:0000256" key="5">
    <source>
        <dbReference type="ARBA" id="ARBA00022553"/>
    </source>
</evidence>
<evidence type="ECO:0000256" key="2">
    <source>
        <dbReference type="ARBA" id="ARBA00007381"/>
    </source>
</evidence>
<dbReference type="PROSITE" id="PS00329">
    <property type="entry name" value="HSP70_2"/>
    <property type="match status" value="1"/>
</dbReference>
<evidence type="ECO:0000256" key="12">
    <source>
        <dbReference type="ARBA" id="ARBA00033103"/>
    </source>
</evidence>
<dbReference type="InterPro" id="IPR013126">
    <property type="entry name" value="Hsp_70_fam"/>
</dbReference>
<name>A0ABU6P1M9_9BACI</name>
<reference evidence="14 15" key="1">
    <citation type="submission" date="2023-03" db="EMBL/GenBank/DDBJ databases">
        <title>Bacillus Genome Sequencing.</title>
        <authorList>
            <person name="Dunlap C."/>
        </authorList>
    </citation>
    <scope>NUCLEOTIDE SEQUENCE [LARGE SCALE GENOMIC DNA]</scope>
    <source>
        <strain evidence="14 15">NRS-1717</strain>
    </source>
</reference>
<keyword evidence="15" id="KW-1185">Reference proteome</keyword>
<comment type="similarity">
    <text evidence="2 13">Belongs to the heat shock protein 70 family.</text>
</comment>
<dbReference type="Gene3D" id="2.60.34.10">
    <property type="entry name" value="Substrate Binding Domain Of DNAk, Chain A, domain 1"/>
    <property type="match status" value="1"/>
</dbReference>
<evidence type="ECO:0000256" key="6">
    <source>
        <dbReference type="ARBA" id="ARBA00022741"/>
    </source>
</evidence>
<evidence type="ECO:0000313" key="15">
    <source>
        <dbReference type="Proteomes" id="UP001342826"/>
    </source>
</evidence>
<evidence type="ECO:0000256" key="8">
    <source>
        <dbReference type="ARBA" id="ARBA00023016"/>
    </source>
</evidence>
<dbReference type="RefSeq" id="WP_328015694.1">
    <property type="nucleotide sequence ID" value="NZ_JARTFS010000013.1"/>
</dbReference>
<keyword evidence="8" id="KW-0346">Stress response</keyword>
<dbReference type="Gene3D" id="3.90.640.10">
    <property type="entry name" value="Actin, Chain A, domain 4"/>
    <property type="match status" value="1"/>
</dbReference>
<dbReference type="PROSITE" id="PS01036">
    <property type="entry name" value="HSP70_3"/>
    <property type="match status" value="1"/>
</dbReference>
<evidence type="ECO:0000256" key="11">
    <source>
        <dbReference type="ARBA" id="ARBA00030945"/>
    </source>
</evidence>
<dbReference type="CDD" id="cd10235">
    <property type="entry name" value="ASKHA_NBD_HSP70_HscC"/>
    <property type="match status" value="1"/>
</dbReference>
<dbReference type="InterPro" id="IPR043129">
    <property type="entry name" value="ATPase_NBD"/>
</dbReference>
<comment type="function">
    <text evidence="1">Acts as a chaperone.</text>
</comment>
<evidence type="ECO:0000256" key="4">
    <source>
        <dbReference type="ARBA" id="ARBA00017249"/>
    </source>
</evidence>
<keyword evidence="5" id="KW-0597">Phosphoprotein</keyword>
<gene>
    <name evidence="14" type="ORF">P9271_18310</name>
</gene>
<dbReference type="Proteomes" id="UP001342826">
    <property type="component" value="Unassembled WGS sequence"/>
</dbReference>
<dbReference type="PROSITE" id="PS00297">
    <property type="entry name" value="HSP70_1"/>
    <property type="match status" value="1"/>
</dbReference>
<dbReference type="SUPFAM" id="SSF53067">
    <property type="entry name" value="Actin-like ATPase domain"/>
    <property type="match status" value="2"/>
</dbReference>
<dbReference type="InterPro" id="IPR029047">
    <property type="entry name" value="HSP70_peptide-bd_sf"/>
</dbReference>
<keyword evidence="9" id="KW-0143">Chaperone</keyword>
<proteinExistence type="inferred from homology"/>
<comment type="caution">
    <text evidence="14">The sequence shown here is derived from an EMBL/GenBank/DDBJ whole genome shotgun (WGS) entry which is preliminary data.</text>
</comment>
<dbReference type="Pfam" id="PF00012">
    <property type="entry name" value="HSP70"/>
    <property type="match status" value="2"/>
</dbReference>
<evidence type="ECO:0000256" key="7">
    <source>
        <dbReference type="ARBA" id="ARBA00022840"/>
    </source>
</evidence>
<dbReference type="EMBL" id="JARTFS010000013">
    <property type="protein sequence ID" value="MED4403266.1"/>
    <property type="molecule type" value="Genomic_DNA"/>
</dbReference>
<dbReference type="PANTHER" id="PTHR19375">
    <property type="entry name" value="HEAT SHOCK PROTEIN 70KDA"/>
    <property type="match status" value="1"/>
</dbReference>
<dbReference type="SUPFAM" id="SSF100920">
    <property type="entry name" value="Heat shock protein 70kD (HSP70), peptide-binding domain"/>
    <property type="match status" value="1"/>
</dbReference>
<dbReference type="Gene3D" id="3.30.420.40">
    <property type="match status" value="2"/>
</dbReference>
<evidence type="ECO:0000256" key="13">
    <source>
        <dbReference type="RuleBase" id="RU003322"/>
    </source>
</evidence>
<protein>
    <recommendedName>
        <fullName evidence="3">Chaperone protein DnaK</fullName>
    </recommendedName>
    <alternativeName>
        <fullName evidence="4">Chaperone protein dnaK</fullName>
    </alternativeName>
    <alternativeName>
        <fullName evidence="12">HSP70</fullName>
    </alternativeName>
    <alternativeName>
        <fullName evidence="11">Heat shock 70 kDa protein</fullName>
    </alternativeName>
    <alternativeName>
        <fullName evidence="10">Heat shock protein 70</fullName>
    </alternativeName>
</protein>
<organism evidence="14 15">
    <name type="scientific">Metabacillus fastidiosus</name>
    <dbReference type="NCBI Taxonomy" id="1458"/>
    <lineage>
        <taxon>Bacteria</taxon>
        <taxon>Bacillati</taxon>
        <taxon>Bacillota</taxon>
        <taxon>Bacilli</taxon>
        <taxon>Bacillales</taxon>
        <taxon>Bacillaceae</taxon>
        <taxon>Metabacillus</taxon>
    </lineage>
</organism>
<sequence length="567" mass="63840">MTTIGIDLGTSNSLVAYWNEDSPKIIPNVLSENLTPSIVSVDDNGEILVGQIAKERLITHPHLTASCFKRHMGTEKKYPLGTYNFSPEELSSFILQSLKKDAEAYLGHEVAEAVISVPAYFNDVQRKATKRAAELAGLKVERLISEPTAAAIAYGLHLENADTKFLVFDLGGGTFDVSILELFEGIMEVKSIAGDNFIGGEDFTNLLFSYFIESMKIDIDTLDANARSAIFKQAELCKRELGRNQSAVMTFNHDDKVYEAEINRSLFEKISTPLIMKLRHPVERALRDASLRIEDIDAVILIGGATRMPIVKTIVSKMFGRLPFSNIHPDEAVGIGTAIQVALKERNETLQELILTDVCPFTLGTSISKRVTNNEVEDGYFFPIIERNTPIPVSRVEKFHTVNDLQTNILVDVYQGESRYVKNNLKIGEMMVEVPPAPAGIQEIDVRYTYDLNGLLEVEVTILSTGEKKMMIIEQNSGNLTEEEINARMEELKSIKIHPRERTENRLLLAKGERLYEEALGERRQEIAFLLEGFERVLATQNEHDIKKAAQLFKKELDVLERWPEYR</sequence>
<dbReference type="InterPro" id="IPR042030">
    <property type="entry name" value="HscC_NBD"/>
</dbReference>
<evidence type="ECO:0000313" key="14">
    <source>
        <dbReference type="EMBL" id="MED4403266.1"/>
    </source>
</evidence>
<evidence type="ECO:0000256" key="10">
    <source>
        <dbReference type="ARBA" id="ARBA00030019"/>
    </source>
</evidence>
<keyword evidence="6 13" id="KW-0547">Nucleotide-binding</keyword>
<dbReference type="InterPro" id="IPR018181">
    <property type="entry name" value="Heat_shock_70_CS"/>
</dbReference>
<evidence type="ECO:0000256" key="1">
    <source>
        <dbReference type="ARBA" id="ARBA00002290"/>
    </source>
</evidence>
<keyword evidence="7 13" id="KW-0067">ATP-binding</keyword>
<evidence type="ECO:0000256" key="3">
    <source>
        <dbReference type="ARBA" id="ARBA00014415"/>
    </source>
</evidence>